<dbReference type="Proteomes" id="UP000828390">
    <property type="component" value="Unassembled WGS sequence"/>
</dbReference>
<feature type="region of interest" description="Disordered" evidence="1">
    <location>
        <begin position="1"/>
        <end position="35"/>
    </location>
</feature>
<accession>A0A9D4N3I5</accession>
<gene>
    <name evidence="2" type="ORF">DPMN_010635</name>
</gene>
<dbReference type="AlphaFoldDB" id="A0A9D4N3I5"/>
<evidence type="ECO:0000256" key="1">
    <source>
        <dbReference type="SAM" id="MobiDB-lite"/>
    </source>
</evidence>
<reference evidence="2" key="2">
    <citation type="submission" date="2020-11" db="EMBL/GenBank/DDBJ databases">
        <authorList>
            <person name="McCartney M.A."/>
            <person name="Auch B."/>
            <person name="Kono T."/>
            <person name="Mallez S."/>
            <person name="Becker A."/>
            <person name="Gohl D.M."/>
            <person name="Silverstein K.A.T."/>
            <person name="Koren S."/>
            <person name="Bechman K.B."/>
            <person name="Herman A."/>
            <person name="Abrahante J.E."/>
            <person name="Garbe J."/>
        </authorList>
    </citation>
    <scope>NUCLEOTIDE SEQUENCE</scope>
    <source>
        <strain evidence="2">Duluth1</strain>
        <tissue evidence="2">Whole animal</tissue>
    </source>
</reference>
<evidence type="ECO:0000313" key="3">
    <source>
        <dbReference type="Proteomes" id="UP000828390"/>
    </source>
</evidence>
<reference evidence="2" key="1">
    <citation type="journal article" date="2019" name="bioRxiv">
        <title>The Genome of the Zebra Mussel, Dreissena polymorpha: A Resource for Invasive Species Research.</title>
        <authorList>
            <person name="McCartney M.A."/>
            <person name="Auch B."/>
            <person name="Kono T."/>
            <person name="Mallez S."/>
            <person name="Zhang Y."/>
            <person name="Obille A."/>
            <person name="Becker A."/>
            <person name="Abrahante J.E."/>
            <person name="Garbe J."/>
            <person name="Badalamenti J.P."/>
            <person name="Herman A."/>
            <person name="Mangelson H."/>
            <person name="Liachko I."/>
            <person name="Sullivan S."/>
            <person name="Sone E.D."/>
            <person name="Koren S."/>
            <person name="Silverstein K.A.T."/>
            <person name="Beckman K.B."/>
            <person name="Gohl D.M."/>
        </authorList>
    </citation>
    <scope>NUCLEOTIDE SEQUENCE</scope>
    <source>
        <strain evidence="2">Duluth1</strain>
        <tissue evidence="2">Whole animal</tissue>
    </source>
</reference>
<keyword evidence="3" id="KW-1185">Reference proteome</keyword>
<name>A0A9D4N3I5_DREPO</name>
<organism evidence="2 3">
    <name type="scientific">Dreissena polymorpha</name>
    <name type="common">Zebra mussel</name>
    <name type="synonym">Mytilus polymorpha</name>
    <dbReference type="NCBI Taxonomy" id="45954"/>
    <lineage>
        <taxon>Eukaryota</taxon>
        <taxon>Metazoa</taxon>
        <taxon>Spiralia</taxon>
        <taxon>Lophotrochozoa</taxon>
        <taxon>Mollusca</taxon>
        <taxon>Bivalvia</taxon>
        <taxon>Autobranchia</taxon>
        <taxon>Heteroconchia</taxon>
        <taxon>Euheterodonta</taxon>
        <taxon>Imparidentia</taxon>
        <taxon>Neoheterodontei</taxon>
        <taxon>Myida</taxon>
        <taxon>Dreissenoidea</taxon>
        <taxon>Dreissenidae</taxon>
        <taxon>Dreissena</taxon>
    </lineage>
</organism>
<protein>
    <submittedName>
        <fullName evidence="2">Uncharacterized protein</fullName>
    </submittedName>
</protein>
<sequence length="50" mass="5583">MWTNVSTWGNRGCPRGTRGPYHQRQADKSSCSFSSADSDRCLVTRTMSSL</sequence>
<proteinExistence type="predicted"/>
<evidence type="ECO:0000313" key="2">
    <source>
        <dbReference type="EMBL" id="KAH3886624.1"/>
    </source>
</evidence>
<dbReference type="EMBL" id="JAIWYP010000001">
    <property type="protein sequence ID" value="KAH3886624.1"/>
    <property type="molecule type" value="Genomic_DNA"/>
</dbReference>
<comment type="caution">
    <text evidence="2">The sequence shown here is derived from an EMBL/GenBank/DDBJ whole genome shotgun (WGS) entry which is preliminary data.</text>
</comment>